<dbReference type="InterPro" id="IPR050553">
    <property type="entry name" value="Thioredoxin_ResA/DsbE_sf"/>
</dbReference>
<sequence>MKKNKKWIQLAIFSVVLVIGVLTIISNLSATSDKKYPQVGDKAPDFTLLDLNGQPHNLSDFKGKNILINFWGTFCKPCKDEMPALQRQYEKWNEQGVVFLAVNMDTSEITVQSFMDQYNLNLPVLLDSKEQVRKNYGVMDYPSTFFIGKDGKIVIKKIGEMKETYIQETIQALVSK</sequence>
<dbReference type="Pfam" id="PF00578">
    <property type="entry name" value="AhpC-TSA"/>
    <property type="match status" value="1"/>
</dbReference>
<gene>
    <name evidence="7" type="ORF">J2Z66_000528</name>
</gene>
<comment type="caution">
    <text evidence="7">The sequence shown here is derived from an EMBL/GenBank/DDBJ whole genome shotgun (WGS) entry which is preliminary data.</text>
</comment>
<keyword evidence="4" id="KW-1015">Disulfide bond</keyword>
<dbReference type="RefSeq" id="WP_209969671.1">
    <property type="nucleotide sequence ID" value="NZ_JAGGLB010000002.1"/>
</dbReference>
<keyword evidence="3" id="KW-0812">Transmembrane</keyword>
<evidence type="ECO:0000259" key="6">
    <source>
        <dbReference type="PROSITE" id="PS51352"/>
    </source>
</evidence>
<keyword evidence="2" id="KW-0201">Cytochrome c-type biogenesis</keyword>
<dbReference type="PANTHER" id="PTHR42852">
    <property type="entry name" value="THIOL:DISULFIDE INTERCHANGE PROTEIN DSBE"/>
    <property type="match status" value="1"/>
</dbReference>
<evidence type="ECO:0000256" key="3">
    <source>
        <dbReference type="ARBA" id="ARBA00022968"/>
    </source>
</evidence>
<evidence type="ECO:0000256" key="2">
    <source>
        <dbReference type="ARBA" id="ARBA00022748"/>
    </source>
</evidence>
<evidence type="ECO:0000313" key="7">
    <source>
        <dbReference type="EMBL" id="MBP1988933.1"/>
    </source>
</evidence>
<dbReference type="InterPro" id="IPR013766">
    <property type="entry name" value="Thioredoxin_domain"/>
</dbReference>
<dbReference type="Proteomes" id="UP001519287">
    <property type="component" value="Unassembled WGS sequence"/>
</dbReference>
<evidence type="ECO:0000256" key="1">
    <source>
        <dbReference type="ARBA" id="ARBA00004196"/>
    </source>
</evidence>
<dbReference type="Gene3D" id="3.40.30.10">
    <property type="entry name" value="Glutaredoxin"/>
    <property type="match status" value="1"/>
</dbReference>
<dbReference type="SUPFAM" id="SSF52833">
    <property type="entry name" value="Thioredoxin-like"/>
    <property type="match status" value="1"/>
</dbReference>
<dbReference type="InterPro" id="IPR000866">
    <property type="entry name" value="AhpC/TSA"/>
</dbReference>
<keyword evidence="8" id="KW-1185">Reference proteome</keyword>
<organism evidence="7 8">
    <name type="scientific">Paenibacillus eucommiae</name>
    <dbReference type="NCBI Taxonomy" id="1355755"/>
    <lineage>
        <taxon>Bacteria</taxon>
        <taxon>Bacillati</taxon>
        <taxon>Bacillota</taxon>
        <taxon>Bacilli</taxon>
        <taxon>Bacillales</taxon>
        <taxon>Paenibacillaceae</taxon>
        <taxon>Paenibacillus</taxon>
    </lineage>
</organism>
<dbReference type="InterPro" id="IPR036249">
    <property type="entry name" value="Thioredoxin-like_sf"/>
</dbReference>
<evidence type="ECO:0000313" key="8">
    <source>
        <dbReference type="Proteomes" id="UP001519287"/>
    </source>
</evidence>
<reference evidence="7 8" key="1">
    <citation type="submission" date="2021-03" db="EMBL/GenBank/DDBJ databases">
        <title>Genomic Encyclopedia of Type Strains, Phase IV (KMG-IV): sequencing the most valuable type-strain genomes for metagenomic binning, comparative biology and taxonomic classification.</title>
        <authorList>
            <person name="Goeker M."/>
        </authorList>
    </citation>
    <scope>NUCLEOTIDE SEQUENCE [LARGE SCALE GENOMIC DNA]</scope>
    <source>
        <strain evidence="7 8">DSM 26048</strain>
    </source>
</reference>
<keyword evidence="3" id="KW-0735">Signal-anchor</keyword>
<accession>A0ABS4IN35</accession>
<protein>
    <submittedName>
        <fullName evidence="7">Peroxiredoxin</fullName>
    </submittedName>
</protein>
<proteinExistence type="predicted"/>
<dbReference type="PROSITE" id="PS51352">
    <property type="entry name" value="THIOREDOXIN_2"/>
    <property type="match status" value="1"/>
</dbReference>
<evidence type="ECO:0000256" key="5">
    <source>
        <dbReference type="ARBA" id="ARBA00023284"/>
    </source>
</evidence>
<dbReference type="NCBIfam" id="NF002854">
    <property type="entry name" value="PRK03147.1"/>
    <property type="match status" value="1"/>
</dbReference>
<evidence type="ECO:0000256" key="4">
    <source>
        <dbReference type="ARBA" id="ARBA00023157"/>
    </source>
</evidence>
<dbReference type="EMBL" id="JAGGLB010000002">
    <property type="protein sequence ID" value="MBP1988933.1"/>
    <property type="molecule type" value="Genomic_DNA"/>
</dbReference>
<dbReference type="CDD" id="cd02966">
    <property type="entry name" value="TlpA_like_family"/>
    <property type="match status" value="1"/>
</dbReference>
<dbReference type="PANTHER" id="PTHR42852:SF6">
    <property type="entry name" value="THIOL:DISULFIDE INTERCHANGE PROTEIN DSBE"/>
    <property type="match status" value="1"/>
</dbReference>
<comment type="subcellular location">
    <subcellularLocation>
        <location evidence="1">Cell envelope</location>
    </subcellularLocation>
</comment>
<feature type="domain" description="Thioredoxin" evidence="6">
    <location>
        <begin position="37"/>
        <end position="175"/>
    </location>
</feature>
<name>A0ABS4IN35_9BACL</name>
<keyword evidence="5" id="KW-0676">Redox-active center</keyword>